<feature type="compositionally biased region" description="Polar residues" evidence="2">
    <location>
        <begin position="94"/>
        <end position="113"/>
    </location>
</feature>
<organism evidence="3 4">
    <name type="scientific">Hanseniaspora valbyensis NRRL Y-1626</name>
    <dbReference type="NCBI Taxonomy" id="766949"/>
    <lineage>
        <taxon>Eukaryota</taxon>
        <taxon>Fungi</taxon>
        <taxon>Dikarya</taxon>
        <taxon>Ascomycota</taxon>
        <taxon>Saccharomycotina</taxon>
        <taxon>Saccharomycetes</taxon>
        <taxon>Saccharomycodales</taxon>
        <taxon>Saccharomycodaceae</taxon>
        <taxon>Hanseniaspora</taxon>
    </lineage>
</organism>
<proteinExistence type="predicted"/>
<evidence type="ECO:0000256" key="1">
    <source>
        <dbReference type="SAM" id="Coils"/>
    </source>
</evidence>
<evidence type="ECO:0000313" key="3">
    <source>
        <dbReference type="EMBL" id="OBA25000.1"/>
    </source>
</evidence>
<reference evidence="4" key="1">
    <citation type="journal article" date="2016" name="Proc. Natl. Acad. Sci. U.S.A.">
        <title>Comparative genomics of biotechnologically important yeasts.</title>
        <authorList>
            <person name="Riley R."/>
            <person name="Haridas S."/>
            <person name="Wolfe K.H."/>
            <person name="Lopes M.R."/>
            <person name="Hittinger C.T."/>
            <person name="Goeker M."/>
            <person name="Salamov A.A."/>
            <person name="Wisecaver J.H."/>
            <person name="Long T.M."/>
            <person name="Calvey C.H."/>
            <person name="Aerts A.L."/>
            <person name="Barry K.W."/>
            <person name="Choi C."/>
            <person name="Clum A."/>
            <person name="Coughlan A.Y."/>
            <person name="Deshpande S."/>
            <person name="Douglass A.P."/>
            <person name="Hanson S.J."/>
            <person name="Klenk H.-P."/>
            <person name="LaButti K.M."/>
            <person name="Lapidus A."/>
            <person name="Lindquist E.A."/>
            <person name="Lipzen A.M."/>
            <person name="Meier-Kolthoff J.P."/>
            <person name="Ohm R.A."/>
            <person name="Otillar R.P."/>
            <person name="Pangilinan J.L."/>
            <person name="Peng Y."/>
            <person name="Rokas A."/>
            <person name="Rosa C.A."/>
            <person name="Scheuner C."/>
            <person name="Sibirny A.A."/>
            <person name="Slot J.C."/>
            <person name="Stielow J.B."/>
            <person name="Sun H."/>
            <person name="Kurtzman C.P."/>
            <person name="Blackwell M."/>
            <person name="Grigoriev I.V."/>
            <person name="Jeffries T.W."/>
        </authorList>
    </citation>
    <scope>NUCLEOTIDE SEQUENCE [LARGE SCALE GENOMIC DNA]</scope>
    <source>
        <strain evidence="4">NRRL Y-1626</strain>
    </source>
</reference>
<feature type="region of interest" description="Disordered" evidence="2">
    <location>
        <begin position="94"/>
        <end position="122"/>
    </location>
</feature>
<evidence type="ECO:0000256" key="2">
    <source>
        <dbReference type="SAM" id="MobiDB-lite"/>
    </source>
</evidence>
<feature type="non-terminal residue" evidence="3">
    <location>
        <position position="1"/>
    </location>
</feature>
<comment type="caution">
    <text evidence="3">The sequence shown here is derived from an EMBL/GenBank/DDBJ whole genome shotgun (WGS) entry which is preliminary data.</text>
</comment>
<keyword evidence="1" id="KW-0175">Coiled coil</keyword>
<sequence length="136" mass="15959">LIVIKPKFYNLQKRIEPNNERYDKLIDNWGQKLIKLQNIKTKLKTLEEEEAKNKSRENNKMNPLYYLQIDAEIEKTEKMMKAFEKAKSTQEFLQHKLSSAINSTEQESTSKPNPSKEIDNEKLLKNSSDIISAIMN</sequence>
<keyword evidence="4" id="KW-1185">Reference proteome</keyword>
<gene>
    <name evidence="3" type="ORF">HANVADRAFT_4193</name>
</gene>
<dbReference type="AlphaFoldDB" id="A0A1B7T8F9"/>
<dbReference type="Proteomes" id="UP000092321">
    <property type="component" value="Unassembled WGS sequence"/>
</dbReference>
<dbReference type="EMBL" id="LXPE01000297">
    <property type="protein sequence ID" value="OBA25000.1"/>
    <property type="molecule type" value="Genomic_DNA"/>
</dbReference>
<evidence type="ECO:0000313" key="4">
    <source>
        <dbReference type="Proteomes" id="UP000092321"/>
    </source>
</evidence>
<accession>A0A1B7T8F9</accession>
<feature type="coiled-coil region" evidence="1">
    <location>
        <begin position="36"/>
        <end position="86"/>
    </location>
</feature>
<protein>
    <submittedName>
        <fullName evidence="3">Uncharacterized protein</fullName>
    </submittedName>
</protein>
<name>A0A1B7T8F9_9ASCO</name>